<keyword evidence="1" id="KW-0472">Membrane</keyword>
<feature type="transmembrane region" description="Helical" evidence="1">
    <location>
        <begin position="251"/>
        <end position="275"/>
    </location>
</feature>
<protein>
    <submittedName>
        <fullName evidence="3">Nucleoside recognition domain-containing protein</fullName>
    </submittedName>
</protein>
<feature type="transmembrane region" description="Helical" evidence="1">
    <location>
        <begin position="59"/>
        <end position="81"/>
    </location>
</feature>
<keyword evidence="4" id="KW-1185">Reference proteome</keyword>
<feature type="transmembrane region" description="Helical" evidence="1">
    <location>
        <begin position="88"/>
        <end position="109"/>
    </location>
</feature>
<feature type="domain" description="Nucleoside transporter/FeoB GTPase Gate" evidence="2">
    <location>
        <begin position="19"/>
        <end position="102"/>
    </location>
</feature>
<dbReference type="Proteomes" id="UP001500740">
    <property type="component" value="Unassembled WGS sequence"/>
</dbReference>
<dbReference type="RefSeq" id="WP_343785090.1">
    <property type="nucleotide sequence ID" value="NZ_BAAACZ010000033.1"/>
</dbReference>
<dbReference type="EMBL" id="BAAACZ010000033">
    <property type="protein sequence ID" value="GAA0472472.1"/>
    <property type="molecule type" value="Genomic_DNA"/>
</dbReference>
<feature type="transmembrane region" description="Helical" evidence="1">
    <location>
        <begin position="12"/>
        <end position="33"/>
    </location>
</feature>
<evidence type="ECO:0000313" key="3">
    <source>
        <dbReference type="EMBL" id="GAA0472472.1"/>
    </source>
</evidence>
<dbReference type="Pfam" id="PF07670">
    <property type="entry name" value="Gate"/>
    <property type="match status" value="2"/>
</dbReference>
<gene>
    <name evidence="3" type="ORF">GCM10008935_30490</name>
</gene>
<feature type="transmembrane region" description="Helical" evidence="1">
    <location>
        <begin position="170"/>
        <end position="191"/>
    </location>
</feature>
<sequence length="317" mass="34561">MASILKNGLLSGLSVTWALSKIIFPITVIVMMLRYTPVFPMLIGWLEPVMGFLGLPGEAAVPLVLGNLLNLYAGIGAIVSFEFTVKEVFILAIMLSFSHNLIIESAVAAKVGVNFWIIMAVRVFLAIFAAVVINIFWQGGGEMAQYGLISNEGPEPSGWGEITIAAVQTALLSILQLAAIVIPLMVGIQWLREKKWLDWMSNKLAPMTKVIGVEKNASMTLVAGLTIGLAYGAGLMIQAVKEDGVSKKDMYLVLIFLVTCHAVVEDTLVFIPLGIPVWPLLLIRLISAILLTALVAYIWNRIEKNKKLESVREDVPT</sequence>
<evidence type="ECO:0000313" key="4">
    <source>
        <dbReference type="Proteomes" id="UP001500740"/>
    </source>
</evidence>
<evidence type="ECO:0000256" key="1">
    <source>
        <dbReference type="SAM" id="Phobius"/>
    </source>
</evidence>
<comment type="caution">
    <text evidence="3">The sequence shown here is derived from an EMBL/GenBank/DDBJ whole genome shotgun (WGS) entry which is preliminary data.</text>
</comment>
<reference evidence="3 4" key="1">
    <citation type="journal article" date="2019" name="Int. J. Syst. Evol. Microbiol.">
        <title>The Global Catalogue of Microorganisms (GCM) 10K type strain sequencing project: providing services to taxonomists for standard genome sequencing and annotation.</title>
        <authorList>
            <consortium name="The Broad Institute Genomics Platform"/>
            <consortium name="The Broad Institute Genome Sequencing Center for Infectious Disease"/>
            <person name="Wu L."/>
            <person name="Ma J."/>
        </authorList>
    </citation>
    <scope>NUCLEOTIDE SEQUENCE [LARGE SCALE GENOMIC DNA]</scope>
    <source>
        <strain evidence="3 4">JCM 14193</strain>
    </source>
</reference>
<feature type="transmembrane region" description="Helical" evidence="1">
    <location>
        <begin position="281"/>
        <end position="299"/>
    </location>
</feature>
<dbReference type="InterPro" id="IPR011642">
    <property type="entry name" value="Gate_dom"/>
</dbReference>
<evidence type="ECO:0000259" key="2">
    <source>
        <dbReference type="Pfam" id="PF07670"/>
    </source>
</evidence>
<accession>A0ABN1ABP7</accession>
<keyword evidence="1" id="KW-0812">Transmembrane</keyword>
<feature type="transmembrane region" description="Helical" evidence="1">
    <location>
        <begin position="115"/>
        <end position="137"/>
    </location>
</feature>
<feature type="transmembrane region" description="Helical" evidence="1">
    <location>
        <begin position="217"/>
        <end position="239"/>
    </location>
</feature>
<feature type="domain" description="Nucleoside transporter/FeoB GTPase Gate" evidence="2">
    <location>
        <begin position="175"/>
        <end position="264"/>
    </location>
</feature>
<name>A0ABN1ABP7_9BACI</name>
<organism evidence="3 4">
    <name type="scientific">Alkalibacillus silvisoli</name>
    <dbReference type="NCBI Taxonomy" id="392823"/>
    <lineage>
        <taxon>Bacteria</taxon>
        <taxon>Bacillati</taxon>
        <taxon>Bacillota</taxon>
        <taxon>Bacilli</taxon>
        <taxon>Bacillales</taxon>
        <taxon>Bacillaceae</taxon>
        <taxon>Alkalibacillus</taxon>
    </lineage>
</organism>
<keyword evidence="1" id="KW-1133">Transmembrane helix</keyword>
<proteinExistence type="predicted"/>